<feature type="domain" description="DDE-1" evidence="2">
    <location>
        <begin position="8"/>
        <end position="142"/>
    </location>
</feature>
<accession>A0ABR3HSA9</accession>
<dbReference type="InterPro" id="IPR004875">
    <property type="entry name" value="DDE_SF_endonuclease_dom"/>
</dbReference>
<evidence type="ECO:0000259" key="2">
    <source>
        <dbReference type="Pfam" id="PF03184"/>
    </source>
</evidence>
<evidence type="ECO:0000313" key="4">
    <source>
        <dbReference type="Proteomes" id="UP001549920"/>
    </source>
</evidence>
<proteinExistence type="predicted"/>
<evidence type="ECO:0000313" key="3">
    <source>
        <dbReference type="EMBL" id="KAL0879443.1"/>
    </source>
</evidence>
<protein>
    <recommendedName>
        <fullName evidence="2">DDE-1 domain-containing protein</fullName>
    </recommendedName>
</protein>
<gene>
    <name evidence="3" type="ORF">ABMA27_003194</name>
</gene>
<feature type="region of interest" description="Disordered" evidence="1">
    <location>
        <begin position="168"/>
        <end position="205"/>
    </location>
</feature>
<dbReference type="InterPro" id="IPR036397">
    <property type="entry name" value="RNaseH_sf"/>
</dbReference>
<dbReference type="PANTHER" id="PTHR19303:SF74">
    <property type="entry name" value="POGO TRANSPOSABLE ELEMENT WITH KRAB DOMAIN"/>
    <property type="match status" value="1"/>
</dbReference>
<dbReference type="Pfam" id="PF03184">
    <property type="entry name" value="DDE_1"/>
    <property type="match status" value="1"/>
</dbReference>
<organism evidence="3 4">
    <name type="scientific">Loxostege sticticalis</name>
    <name type="common">Beet webworm moth</name>
    <dbReference type="NCBI Taxonomy" id="481309"/>
    <lineage>
        <taxon>Eukaryota</taxon>
        <taxon>Metazoa</taxon>
        <taxon>Ecdysozoa</taxon>
        <taxon>Arthropoda</taxon>
        <taxon>Hexapoda</taxon>
        <taxon>Insecta</taxon>
        <taxon>Pterygota</taxon>
        <taxon>Neoptera</taxon>
        <taxon>Endopterygota</taxon>
        <taxon>Lepidoptera</taxon>
        <taxon>Glossata</taxon>
        <taxon>Ditrysia</taxon>
        <taxon>Pyraloidea</taxon>
        <taxon>Crambidae</taxon>
        <taxon>Pyraustinae</taxon>
        <taxon>Loxostege</taxon>
    </lineage>
</organism>
<sequence length="239" mass="27413">MNFSKCATTVLVCGSADGVLLPPYIIYKTGPPCCDQPCCSSDSRFNRTVSGWIDGPTFRDWFQTSFLPHARRLSGRKVLLGDNLSSHLDEKVFILCSEHNIDFICLVPNSTHLTQPLEVAFFRPMKSAWRQTLTTWKIQNPRMAGNYFGFTTDSHQLNDQEQYDIASTNNAEPNQVEPGYRNNEEEQEDKNNIDDNLNEEEDEETECKEGRYDLANFFSRQKQIFLIRVSNNTNRSFAS</sequence>
<dbReference type="EMBL" id="JBEUOH010000014">
    <property type="protein sequence ID" value="KAL0879443.1"/>
    <property type="molecule type" value="Genomic_DNA"/>
</dbReference>
<keyword evidence="4" id="KW-1185">Reference proteome</keyword>
<feature type="compositionally biased region" description="Acidic residues" evidence="1">
    <location>
        <begin position="196"/>
        <end position="205"/>
    </location>
</feature>
<dbReference type="Gene3D" id="3.30.420.10">
    <property type="entry name" value="Ribonuclease H-like superfamily/Ribonuclease H"/>
    <property type="match status" value="1"/>
</dbReference>
<dbReference type="Proteomes" id="UP001549920">
    <property type="component" value="Unassembled WGS sequence"/>
</dbReference>
<dbReference type="PANTHER" id="PTHR19303">
    <property type="entry name" value="TRANSPOSON"/>
    <property type="match status" value="1"/>
</dbReference>
<name>A0ABR3HSA9_LOXSC</name>
<reference evidence="3 4" key="1">
    <citation type="submission" date="2024-06" db="EMBL/GenBank/DDBJ databases">
        <title>A chromosome-level genome assembly of beet webworm, Loxostege sticticalis.</title>
        <authorList>
            <person name="Zhang Y."/>
        </authorList>
    </citation>
    <scope>NUCLEOTIDE SEQUENCE [LARGE SCALE GENOMIC DNA]</scope>
    <source>
        <strain evidence="3">AQ026</strain>
        <tissue evidence="3">Whole body</tissue>
    </source>
</reference>
<comment type="caution">
    <text evidence="3">The sequence shown here is derived from an EMBL/GenBank/DDBJ whole genome shotgun (WGS) entry which is preliminary data.</text>
</comment>
<dbReference type="InterPro" id="IPR050863">
    <property type="entry name" value="CenT-Element_Derived"/>
</dbReference>
<evidence type="ECO:0000256" key="1">
    <source>
        <dbReference type="SAM" id="MobiDB-lite"/>
    </source>
</evidence>